<accession>A0A2P4Z733</accession>
<organism evidence="2 3">
    <name type="scientific">Trichoderma gamsii</name>
    <dbReference type="NCBI Taxonomy" id="398673"/>
    <lineage>
        <taxon>Eukaryota</taxon>
        <taxon>Fungi</taxon>
        <taxon>Dikarya</taxon>
        <taxon>Ascomycota</taxon>
        <taxon>Pezizomycotina</taxon>
        <taxon>Sordariomycetes</taxon>
        <taxon>Hypocreomycetidae</taxon>
        <taxon>Hypocreales</taxon>
        <taxon>Hypocreaceae</taxon>
        <taxon>Trichoderma</taxon>
    </lineage>
</organism>
<gene>
    <name evidence="2" type="ORF">TGAM01_v211024</name>
</gene>
<feature type="region of interest" description="Disordered" evidence="1">
    <location>
        <begin position="94"/>
        <end position="127"/>
    </location>
</feature>
<reference evidence="2 3" key="1">
    <citation type="journal article" date="2016" name="Genome Announc.">
        <title>Draft Whole-Genome Sequence of Trichoderma gamsii T6085, a Promising Biocontrol Agent of Fusarium Head Blight on Wheat.</title>
        <authorList>
            <person name="Baroncelli R."/>
            <person name="Zapparata A."/>
            <person name="Piaggeschi G."/>
            <person name="Sarrocco S."/>
            <person name="Vannacci G."/>
        </authorList>
    </citation>
    <scope>NUCLEOTIDE SEQUENCE [LARGE SCALE GENOMIC DNA]</scope>
    <source>
        <strain evidence="2 3">T6085</strain>
    </source>
</reference>
<comment type="caution">
    <text evidence="2">The sequence shown here is derived from an EMBL/GenBank/DDBJ whole genome shotgun (WGS) entry which is preliminary data.</text>
</comment>
<protein>
    <submittedName>
        <fullName evidence="2">Uncharacterized protein</fullName>
    </submittedName>
</protein>
<evidence type="ECO:0000313" key="3">
    <source>
        <dbReference type="Proteomes" id="UP000054821"/>
    </source>
</evidence>
<dbReference type="Proteomes" id="UP000054821">
    <property type="component" value="Unassembled WGS sequence"/>
</dbReference>
<evidence type="ECO:0000256" key="1">
    <source>
        <dbReference type="SAM" id="MobiDB-lite"/>
    </source>
</evidence>
<dbReference type="GeneID" id="29990734"/>
<proteinExistence type="predicted"/>
<name>A0A2P4Z733_9HYPO</name>
<dbReference type="RefSeq" id="XP_018656129.1">
    <property type="nucleotide sequence ID" value="XM_018810651.1"/>
</dbReference>
<dbReference type="EMBL" id="JPDN02000084">
    <property type="protein sequence ID" value="PON20101.1"/>
    <property type="molecule type" value="Genomic_DNA"/>
</dbReference>
<sequence>MMSPITTADERIKKAIKPCIELMIIRGNESPSDNDAVSIERSVVEEKDEINVHASGDQGLEDSGCLNGNSSCLNILHSRITIQDGAEALGEANTADVTANQAEQEAKRRNTSPNQPSPPNLHPNDGRTLSIKEEYLQTLQDGRTTMPLELEELKAKEETAEEKAQKEKMSAKPNQLLHLFQSPTSAEFILFCSNLPKVLQPQSSASKKAIALASEIVIQNGKRKMEEQRLIDTNRKKAKLLAQFNAKSNQYLVELTKNVQRHEAASEQTPQ</sequence>
<evidence type="ECO:0000313" key="2">
    <source>
        <dbReference type="EMBL" id="PON20101.1"/>
    </source>
</evidence>
<dbReference type="AlphaFoldDB" id="A0A2P4Z733"/>
<keyword evidence="3" id="KW-1185">Reference proteome</keyword>